<feature type="transmembrane region" description="Helical" evidence="1">
    <location>
        <begin position="46"/>
        <end position="73"/>
    </location>
</feature>
<dbReference type="EMBL" id="ABXH02000003">
    <property type="protein sequence ID" value="EEP45042.1"/>
    <property type="molecule type" value="Genomic_DNA"/>
</dbReference>
<dbReference type="STRING" id="521003.COLINT_02089"/>
<comment type="caution">
    <text evidence="2">The sequence shown here is derived from an EMBL/GenBank/DDBJ whole genome shotgun (WGS) entry which is preliminary data.</text>
</comment>
<name>C4F7S4_9ACTN</name>
<reference evidence="2 3" key="1">
    <citation type="submission" date="2009-04" db="EMBL/GenBank/DDBJ databases">
        <authorList>
            <person name="Weinstock G."/>
            <person name="Sodergren E."/>
            <person name="Clifton S."/>
            <person name="Fulton L."/>
            <person name="Fulton B."/>
            <person name="Courtney L."/>
            <person name="Fronick C."/>
            <person name="Harrison M."/>
            <person name="Strong C."/>
            <person name="Farmer C."/>
            <person name="Delahaunty K."/>
            <person name="Markovic C."/>
            <person name="Hall O."/>
            <person name="Minx P."/>
            <person name="Tomlinson C."/>
            <person name="Mitreva M."/>
            <person name="Nelson J."/>
            <person name="Hou S."/>
            <person name="Wollam A."/>
            <person name="Pepin K.H."/>
            <person name="Johnson M."/>
            <person name="Bhonagiri V."/>
            <person name="Nash W.E."/>
            <person name="Warren W."/>
            <person name="Chinwalla A."/>
            <person name="Mardis E.R."/>
            <person name="Wilson R.K."/>
        </authorList>
    </citation>
    <scope>NUCLEOTIDE SEQUENCE [LARGE SCALE GENOMIC DNA]</scope>
    <source>
        <strain evidence="2 3">DSM 13280</strain>
    </source>
</reference>
<dbReference type="AlphaFoldDB" id="C4F7S4"/>
<evidence type="ECO:0000313" key="3">
    <source>
        <dbReference type="Proteomes" id="UP000003295"/>
    </source>
</evidence>
<keyword evidence="1" id="KW-1133">Transmembrane helix</keyword>
<sequence length="75" mass="7665">MAPVMAAAMGLAALSLGMAALAVGGLAIAVALTVREVRRARGGASVRPGFAVAAGALYLASVPYLVFFIWLWFVD</sequence>
<accession>C4F7S4</accession>
<protein>
    <submittedName>
        <fullName evidence="2">Uncharacterized protein</fullName>
    </submittedName>
</protein>
<keyword evidence="1" id="KW-0472">Membrane</keyword>
<dbReference type="HOGENOM" id="CLU_2664770_0_0_11"/>
<dbReference type="Proteomes" id="UP000003295">
    <property type="component" value="Unassembled WGS sequence"/>
</dbReference>
<gene>
    <name evidence="2" type="ORF">COLINT_02089</name>
</gene>
<feature type="transmembrane region" description="Helical" evidence="1">
    <location>
        <begin position="6"/>
        <end position="34"/>
    </location>
</feature>
<keyword evidence="1" id="KW-0812">Transmembrane</keyword>
<evidence type="ECO:0000313" key="2">
    <source>
        <dbReference type="EMBL" id="EEP45042.1"/>
    </source>
</evidence>
<organism evidence="2 3">
    <name type="scientific">Collinsella intestinalis DSM 13280</name>
    <dbReference type="NCBI Taxonomy" id="521003"/>
    <lineage>
        <taxon>Bacteria</taxon>
        <taxon>Bacillati</taxon>
        <taxon>Actinomycetota</taxon>
        <taxon>Coriobacteriia</taxon>
        <taxon>Coriobacteriales</taxon>
        <taxon>Coriobacteriaceae</taxon>
        <taxon>Collinsella</taxon>
    </lineage>
</organism>
<evidence type="ECO:0000256" key="1">
    <source>
        <dbReference type="SAM" id="Phobius"/>
    </source>
</evidence>
<proteinExistence type="predicted"/>